<dbReference type="Proteomes" id="UP000250043">
    <property type="component" value="Unassembled WGS sequence"/>
</dbReference>
<feature type="compositionally biased region" description="Polar residues" evidence="1">
    <location>
        <begin position="422"/>
        <end position="433"/>
    </location>
</feature>
<name>A0A8E2DIS7_9APHY</name>
<feature type="compositionally biased region" description="Polar residues" evidence="1">
    <location>
        <begin position="272"/>
        <end position="282"/>
    </location>
</feature>
<organism evidence="2 3">
    <name type="scientific">Obba rivulosa</name>
    <dbReference type="NCBI Taxonomy" id="1052685"/>
    <lineage>
        <taxon>Eukaryota</taxon>
        <taxon>Fungi</taxon>
        <taxon>Dikarya</taxon>
        <taxon>Basidiomycota</taxon>
        <taxon>Agaricomycotina</taxon>
        <taxon>Agaricomycetes</taxon>
        <taxon>Polyporales</taxon>
        <taxon>Gelatoporiaceae</taxon>
        <taxon>Obba</taxon>
    </lineage>
</organism>
<feature type="compositionally biased region" description="Polar residues" evidence="1">
    <location>
        <begin position="752"/>
        <end position="770"/>
    </location>
</feature>
<keyword evidence="3" id="KW-1185">Reference proteome</keyword>
<evidence type="ECO:0000313" key="2">
    <source>
        <dbReference type="EMBL" id="OCH84043.1"/>
    </source>
</evidence>
<proteinExistence type="predicted"/>
<feature type="compositionally biased region" description="Low complexity" evidence="1">
    <location>
        <begin position="553"/>
        <end position="573"/>
    </location>
</feature>
<feature type="region of interest" description="Disordered" evidence="1">
    <location>
        <begin position="388"/>
        <end position="643"/>
    </location>
</feature>
<feature type="compositionally biased region" description="Basic and acidic residues" evidence="1">
    <location>
        <begin position="603"/>
        <end position="615"/>
    </location>
</feature>
<protein>
    <submittedName>
        <fullName evidence="2">Uncharacterized protein</fullName>
    </submittedName>
</protein>
<reference evidence="2 3" key="1">
    <citation type="submission" date="2016-07" db="EMBL/GenBank/DDBJ databases">
        <title>Draft genome of the white-rot fungus Obba rivulosa 3A-2.</title>
        <authorList>
            <consortium name="DOE Joint Genome Institute"/>
            <person name="Miettinen O."/>
            <person name="Riley R."/>
            <person name="Acob R."/>
            <person name="Barry K."/>
            <person name="Cullen D."/>
            <person name="De Vries R."/>
            <person name="Hainaut M."/>
            <person name="Hatakka A."/>
            <person name="Henrissat B."/>
            <person name="Hilden K."/>
            <person name="Kuo R."/>
            <person name="Labutti K."/>
            <person name="Lipzen A."/>
            <person name="Makela M.R."/>
            <person name="Sandor L."/>
            <person name="Spatafora J.W."/>
            <person name="Grigoriev I.V."/>
            <person name="Hibbett D.S."/>
        </authorList>
    </citation>
    <scope>NUCLEOTIDE SEQUENCE [LARGE SCALE GENOMIC DNA]</scope>
    <source>
        <strain evidence="2 3">3A-2</strain>
    </source>
</reference>
<feature type="compositionally biased region" description="Polar residues" evidence="1">
    <location>
        <begin position="401"/>
        <end position="411"/>
    </location>
</feature>
<feature type="compositionally biased region" description="Polar residues" evidence="1">
    <location>
        <begin position="797"/>
        <end position="809"/>
    </location>
</feature>
<feature type="region of interest" description="Disordered" evidence="1">
    <location>
        <begin position="208"/>
        <end position="365"/>
    </location>
</feature>
<feature type="region of interest" description="Disordered" evidence="1">
    <location>
        <begin position="941"/>
        <end position="990"/>
    </location>
</feature>
<accession>A0A8E2DIS7</accession>
<feature type="compositionally biased region" description="Basic and acidic residues" evidence="1">
    <location>
        <begin position="947"/>
        <end position="964"/>
    </location>
</feature>
<evidence type="ECO:0000313" key="3">
    <source>
        <dbReference type="Proteomes" id="UP000250043"/>
    </source>
</evidence>
<feature type="compositionally biased region" description="Basic residues" evidence="1">
    <location>
        <begin position="495"/>
        <end position="510"/>
    </location>
</feature>
<feature type="compositionally biased region" description="Low complexity" evidence="1">
    <location>
        <begin position="160"/>
        <end position="171"/>
    </location>
</feature>
<gene>
    <name evidence="2" type="ORF">OBBRIDRAFT_829682</name>
</gene>
<feature type="compositionally biased region" description="Low complexity" evidence="1">
    <location>
        <begin position="848"/>
        <end position="863"/>
    </location>
</feature>
<evidence type="ECO:0000256" key="1">
    <source>
        <dbReference type="SAM" id="MobiDB-lite"/>
    </source>
</evidence>
<feature type="compositionally biased region" description="Low complexity" evidence="1">
    <location>
        <begin position="698"/>
        <end position="707"/>
    </location>
</feature>
<sequence>MSVNAEDNNDRLFPLFRRQLTEGLLSFTSTVEKLVVWLGSSRAYYPRARPQIVGLLETAYSAVLLARSDHDMPLSVIRQTQPTNAWVIAYLKLLGAILSHTRCFPERELQARLNALTQATGLDANTLIAQVRQPPAVPVSAPPGGRRPAHPTASPAVGRAPQTSASPVASSSMSQAPFASISAKSPVSVTPHRAVGLRVVTDLQSAIDKKHHTHPAATPPIPPNEGNMPGPSQGIMRSKPEPPEIAGTPVPSADVSITPNPPGQSKVDRRSSGTPNLAQSAGSLPASRSFAPPPVFASLPREHLHSVAIASRGGASPAPPPAYGTSSASPAPPLSTGKGKEKSGSAEVGPATQVLAKPKLKARVKPRKMAIDDEDFILADLEWFKERADGKQGEVPEASAKASSGEKTTAAQVVESADTLETAGSTNAASTKSADAISAAAVESWATPADSATTTATAIQSKNTLDTAEPDKKGAAETTVSSPLQASPASSTSRSPRRAFRMGTKGKRGRPPGLRVLPLDPDAPPVPSSVKQDDGAAEESVVGRTATPEVKAESAPESVVEVVSESTIVASESTSHDVEMQETEAAAQVPAGPLESAAAISSHTEEPEEIVKDENADAPVSASPALHKSPSLAPAPNIATDSAELQHNKVAMLKMNRPESGVSALTELSSTTVEPVHGAPAPDIVMENVEGGAEEPQAAAADDSAVKASRKRSPSPMELSIGPPKQKQRTDAPASQPTESTIGLLPSVFPQPLSTSAPVLSRLSSFSTMDLETPTPSPDKQKSDPLTTSRPPLAQTPPVSRTSSLSNMDLESRDPSPQKLKPVAALMSEAAPVASPAPDQLPDSAADSANEVSAAQVEAASVAKPDIVQEKPAMETPRPTYMDMEIDSIGLLVTSHGSPAPQIEIQPLRTVVMEAPQPEKTPSTDAPGSAPARLSNESANLAQAAVKSDELRDVTETVSTEHGEVIGATAGSAADEHEEGSINDTVASSPLVGTDGIALVNNLDRGDLEDGEVPDADEMEFDETVSAVGPALADASTGAPTVNGGSDVAAAATPAADAPLFDPSFVLKSCDRGMPDISTREVSFELSQEDVVSLRRWGKRDIIDEDLSASKCLSLVCYSFPDLMSQLRENKDVADISLFIGKSSPVGWPQDQRLWIEVNGRPSFYISPPFIRGPDELVDLSDNAIPGLNRIRFVQKRDYSDCVFAVILHRPTAHQLDSVYAKRQSEASWKDVLHKLSQFKRINTKISQSVS</sequence>
<feature type="region of interest" description="Disordered" evidence="1">
    <location>
        <begin position="133"/>
        <end position="171"/>
    </location>
</feature>
<dbReference type="EMBL" id="KV722735">
    <property type="protein sequence ID" value="OCH84043.1"/>
    <property type="molecule type" value="Genomic_DNA"/>
</dbReference>
<dbReference type="AlphaFoldDB" id="A0A8E2DIS7"/>
<feature type="compositionally biased region" description="Low complexity" evidence="1">
    <location>
        <begin position="446"/>
        <end position="458"/>
    </location>
</feature>
<dbReference type="OrthoDB" id="3040699at2759"/>
<feature type="region of interest" description="Disordered" evidence="1">
    <location>
        <begin position="661"/>
        <end position="880"/>
    </location>
</feature>